<evidence type="ECO:0000256" key="1">
    <source>
        <dbReference type="SAM" id="MobiDB-lite"/>
    </source>
</evidence>
<feature type="region of interest" description="Disordered" evidence="1">
    <location>
        <begin position="227"/>
        <end position="246"/>
    </location>
</feature>
<feature type="compositionally biased region" description="Low complexity" evidence="1">
    <location>
        <begin position="228"/>
        <end position="237"/>
    </location>
</feature>
<dbReference type="EMBL" id="KL142367">
    <property type="protein sequence ID" value="KDR85433.1"/>
    <property type="molecule type" value="Genomic_DNA"/>
</dbReference>
<feature type="non-terminal residue" evidence="2">
    <location>
        <position position="1"/>
    </location>
</feature>
<organism evidence="2 3">
    <name type="scientific">Galerina marginata (strain CBS 339.88)</name>
    <dbReference type="NCBI Taxonomy" id="685588"/>
    <lineage>
        <taxon>Eukaryota</taxon>
        <taxon>Fungi</taxon>
        <taxon>Dikarya</taxon>
        <taxon>Basidiomycota</taxon>
        <taxon>Agaricomycotina</taxon>
        <taxon>Agaricomycetes</taxon>
        <taxon>Agaricomycetidae</taxon>
        <taxon>Agaricales</taxon>
        <taxon>Agaricineae</taxon>
        <taxon>Strophariaceae</taxon>
        <taxon>Galerina</taxon>
    </lineage>
</organism>
<dbReference type="Proteomes" id="UP000027222">
    <property type="component" value="Unassembled WGS sequence"/>
</dbReference>
<dbReference type="AlphaFoldDB" id="A0A067U254"/>
<feature type="region of interest" description="Disordered" evidence="1">
    <location>
        <begin position="66"/>
        <end position="85"/>
    </location>
</feature>
<protein>
    <submittedName>
        <fullName evidence="2">Uncharacterized protein</fullName>
    </submittedName>
</protein>
<sequence length="498" mass="54011">MNGHNANPPKNDPMLPVGDRPFWDQEYSEEEAESIQSVAESFVLLKSLKQSRDRWLYNTFPKFSSKGRGNKAPEVAPPPNNTIQNRGKCDVEIGPHLFADTIFYEVHYLSSSFPTSSQNPTSNPYWQSTVPYGSSYSLTTPSNPIPSTSAAVPPSQPEIISTPLISSLTSEASITPGLIHQVNVAASTNPILSNLLQLAAAGLASEAQLKTLGLLIQSLANMESTLSAPTPATQQHPPTQPTSVNANYYRLPTPVKDSDFVLEFNEAPNDRWLIPRGSIYAQLLPNPPSLNADVELTLTIPSNGRMATSSSHQTSAPSIELPVTLRLKAPPSTIWETIVRWAGGEEKMKANKSHLDSLVQPKRLYIGLQLPTGPLLTQLQTACAPAYTMKPLRQGPNPSRVSRQKRSYTSRRTDKTSITVTNESKSVDGPTEAIVVKKSRTSQSKSSTSTPIQCLTCKQTDVPLILGGRFCRPCVDSGKWTPSAPAPVTPVQPTPAQG</sequence>
<feature type="region of interest" description="Disordered" evidence="1">
    <location>
        <begin position="1"/>
        <end position="21"/>
    </location>
</feature>
<proteinExistence type="predicted"/>
<keyword evidence="3" id="KW-1185">Reference proteome</keyword>
<name>A0A067U254_GALM3</name>
<feature type="region of interest" description="Disordered" evidence="1">
    <location>
        <begin position="388"/>
        <end position="450"/>
    </location>
</feature>
<dbReference type="HOGENOM" id="CLU_029051_0_0_1"/>
<evidence type="ECO:0000313" key="2">
    <source>
        <dbReference type="EMBL" id="KDR85433.1"/>
    </source>
</evidence>
<feature type="compositionally biased region" description="Low complexity" evidence="1">
    <location>
        <begin position="441"/>
        <end position="450"/>
    </location>
</feature>
<accession>A0A067U254</accession>
<evidence type="ECO:0000313" key="3">
    <source>
        <dbReference type="Proteomes" id="UP000027222"/>
    </source>
</evidence>
<gene>
    <name evidence="2" type="ORF">GALMADRAFT_234306</name>
</gene>
<reference evidence="3" key="1">
    <citation type="journal article" date="2014" name="Proc. Natl. Acad. Sci. U.S.A.">
        <title>Extensive sampling of basidiomycete genomes demonstrates inadequacy of the white-rot/brown-rot paradigm for wood decay fungi.</title>
        <authorList>
            <person name="Riley R."/>
            <person name="Salamov A.A."/>
            <person name="Brown D.W."/>
            <person name="Nagy L.G."/>
            <person name="Floudas D."/>
            <person name="Held B.W."/>
            <person name="Levasseur A."/>
            <person name="Lombard V."/>
            <person name="Morin E."/>
            <person name="Otillar R."/>
            <person name="Lindquist E.A."/>
            <person name="Sun H."/>
            <person name="LaButti K.M."/>
            <person name="Schmutz J."/>
            <person name="Jabbour D."/>
            <person name="Luo H."/>
            <person name="Baker S.E."/>
            <person name="Pisabarro A.G."/>
            <person name="Walton J.D."/>
            <person name="Blanchette R.A."/>
            <person name="Henrissat B."/>
            <person name="Martin F."/>
            <person name="Cullen D."/>
            <person name="Hibbett D.S."/>
            <person name="Grigoriev I.V."/>
        </authorList>
    </citation>
    <scope>NUCLEOTIDE SEQUENCE [LARGE SCALE GENOMIC DNA]</scope>
    <source>
        <strain evidence="3">CBS 339.88</strain>
    </source>
</reference>
<dbReference type="OrthoDB" id="5338195at2759"/>